<dbReference type="AlphaFoldDB" id="A0A143HBD3"/>
<dbReference type="STRING" id="241244.ATY39_06000"/>
<feature type="coiled-coil region" evidence="1">
    <location>
        <begin position="18"/>
        <end position="124"/>
    </location>
</feature>
<gene>
    <name evidence="2" type="ORF">ATY39_06000</name>
</gene>
<evidence type="ECO:0000256" key="1">
    <source>
        <dbReference type="SAM" id="Coils"/>
    </source>
</evidence>
<sequence length="261" mass="31018">MDNEAVKNKDPIQLQQMIIFLKAELAKYKNEANRLRNSDYNSLVLRLERENMQLIKQKKDLSIEILKLKRDYGRKLKAYHENIQAKDLQKKKQLSSIERLLKKVENLRAENKLIKETLKLTINQFFTINSDANYKITADYFENKWNTFTSEMNIQISTIKETFERFSMDQADSDKHNKYLLKEIEKKSYEIEKLTEELAEEKKNKSMIQPDSLSQMDFQVKKVLAESISFEKQLNQKLRLLDDLDVKLNELSIEINNDKNI</sequence>
<name>A0A143HBD3_9BACL</name>
<organism evidence="2 3">
    <name type="scientific">Rummeliibacillus stabekisii</name>
    <dbReference type="NCBI Taxonomy" id="241244"/>
    <lineage>
        <taxon>Bacteria</taxon>
        <taxon>Bacillati</taxon>
        <taxon>Bacillota</taxon>
        <taxon>Bacilli</taxon>
        <taxon>Bacillales</taxon>
        <taxon>Caryophanaceae</taxon>
        <taxon>Rummeliibacillus</taxon>
    </lineage>
</organism>
<keyword evidence="3" id="KW-1185">Reference proteome</keyword>
<dbReference type="KEGG" id="rst:ATY39_06000"/>
<dbReference type="Proteomes" id="UP000076021">
    <property type="component" value="Chromosome"/>
</dbReference>
<dbReference type="EMBL" id="CP014806">
    <property type="protein sequence ID" value="AMW99048.1"/>
    <property type="molecule type" value="Genomic_DNA"/>
</dbReference>
<evidence type="ECO:0000313" key="3">
    <source>
        <dbReference type="Proteomes" id="UP000076021"/>
    </source>
</evidence>
<feature type="coiled-coil region" evidence="1">
    <location>
        <begin position="234"/>
        <end position="261"/>
    </location>
</feature>
<reference evidence="2 3" key="1">
    <citation type="journal article" date="2016" name="Genome Announc.">
        <title>Whole-Genome Sequence of Rummeliibacillus stabekisii Strain PP9 Isolated from Antarctic Soil.</title>
        <authorList>
            <person name="da Mota F.F."/>
            <person name="Vollu R.E."/>
            <person name="Jurelevicius D."/>
            <person name="Seldin L."/>
        </authorList>
    </citation>
    <scope>NUCLEOTIDE SEQUENCE [LARGE SCALE GENOMIC DNA]</scope>
    <source>
        <strain evidence="2 3">PP9</strain>
    </source>
</reference>
<keyword evidence="1" id="KW-0175">Coiled coil</keyword>
<accession>A0A143HBD3</accession>
<proteinExistence type="predicted"/>
<dbReference type="OrthoDB" id="2456765at2"/>
<evidence type="ECO:0000313" key="2">
    <source>
        <dbReference type="EMBL" id="AMW99048.1"/>
    </source>
</evidence>
<feature type="coiled-coil region" evidence="1">
    <location>
        <begin position="177"/>
        <end position="204"/>
    </location>
</feature>
<dbReference type="RefSeq" id="WP_066787254.1">
    <property type="nucleotide sequence ID" value="NZ_CP014806.1"/>
</dbReference>
<reference evidence="3" key="2">
    <citation type="submission" date="2016-03" db="EMBL/GenBank/DDBJ databases">
        <authorList>
            <person name="Ploux O."/>
        </authorList>
    </citation>
    <scope>NUCLEOTIDE SEQUENCE [LARGE SCALE GENOMIC DNA]</scope>
    <source>
        <strain evidence="3">PP9</strain>
    </source>
</reference>
<protein>
    <submittedName>
        <fullName evidence="2">Uncharacterized protein</fullName>
    </submittedName>
</protein>